<dbReference type="EMBL" id="MU393440">
    <property type="protein sequence ID" value="KAI4868214.1"/>
    <property type="molecule type" value="Genomic_DNA"/>
</dbReference>
<comment type="caution">
    <text evidence="1">The sequence shown here is derived from an EMBL/GenBank/DDBJ whole genome shotgun (WGS) entry which is preliminary data.</text>
</comment>
<organism evidence="1 2">
    <name type="scientific">Hypoxylon rubiginosum</name>
    <dbReference type="NCBI Taxonomy" id="110542"/>
    <lineage>
        <taxon>Eukaryota</taxon>
        <taxon>Fungi</taxon>
        <taxon>Dikarya</taxon>
        <taxon>Ascomycota</taxon>
        <taxon>Pezizomycotina</taxon>
        <taxon>Sordariomycetes</taxon>
        <taxon>Xylariomycetidae</taxon>
        <taxon>Xylariales</taxon>
        <taxon>Hypoxylaceae</taxon>
        <taxon>Hypoxylon</taxon>
    </lineage>
</organism>
<reference evidence="1 2" key="1">
    <citation type="journal article" date="2022" name="New Phytol.">
        <title>Ecological generalism drives hyperdiversity of secondary metabolite gene clusters in xylarialean endophytes.</title>
        <authorList>
            <person name="Franco M.E.E."/>
            <person name="Wisecaver J.H."/>
            <person name="Arnold A.E."/>
            <person name="Ju Y.M."/>
            <person name="Slot J.C."/>
            <person name="Ahrendt S."/>
            <person name="Moore L.P."/>
            <person name="Eastman K.E."/>
            <person name="Scott K."/>
            <person name="Konkel Z."/>
            <person name="Mondo S.J."/>
            <person name="Kuo A."/>
            <person name="Hayes R.D."/>
            <person name="Haridas S."/>
            <person name="Andreopoulos B."/>
            <person name="Riley R."/>
            <person name="LaButti K."/>
            <person name="Pangilinan J."/>
            <person name="Lipzen A."/>
            <person name="Amirebrahimi M."/>
            <person name="Yan J."/>
            <person name="Adam C."/>
            <person name="Keymanesh K."/>
            <person name="Ng V."/>
            <person name="Louie K."/>
            <person name="Northen T."/>
            <person name="Drula E."/>
            <person name="Henrissat B."/>
            <person name="Hsieh H.M."/>
            <person name="Youens-Clark K."/>
            <person name="Lutzoni F."/>
            <person name="Miadlikowska J."/>
            <person name="Eastwood D.C."/>
            <person name="Hamelin R.C."/>
            <person name="Grigoriev I.V."/>
            <person name="U'Ren J.M."/>
        </authorList>
    </citation>
    <scope>NUCLEOTIDE SEQUENCE [LARGE SCALE GENOMIC DNA]</scope>
    <source>
        <strain evidence="1 2">CBS 119005</strain>
    </source>
</reference>
<keyword evidence="2" id="KW-1185">Reference proteome</keyword>
<sequence>MEYAQLLYHHELTPQSVVVYFLVQTVLLITIKLIYNIYFHPLASYPGPIFLVASDIPLAVYSLLGTSQYPLKAAHDKFNIYGYKKNGGGRANFPKDPRFYNEMMLGKETITLAKHIGRLMAQLEKHSAGGRPVDVREWFTFSMFDINSDFGFSEDMGCVKNGTKAAMHHTFKTPVVIDYFYAATLLHQCHKFWPLNRLLALCIPPSTRRMQVNHTEASLERVRKRTATDTDRYDFMHYFLKQANKEQLPTKTIEAQASVVILAGSETSSVAETAAVYHISTHPDVYKKLQKEIQTAFASIQDIKLQDVLKLPYLDAVVQEALRIHAPLANGFTRWKHVPRGTVVTINHYCSNTSASNFRDPTSFIPERWMGEATYADDNREVVQPFSVGPRNCPGQQFALCNIKLTLAHLIWRFDLTLGEGTENWEVGQRIYNGWIQPALPVLMEKRVEW</sequence>
<proteinExistence type="predicted"/>
<gene>
    <name evidence="1" type="ORF">F4820DRAFT_456532</name>
</gene>
<accession>A0ACB9ZAR3</accession>
<evidence type="ECO:0000313" key="2">
    <source>
        <dbReference type="Proteomes" id="UP001497700"/>
    </source>
</evidence>
<evidence type="ECO:0000313" key="1">
    <source>
        <dbReference type="EMBL" id="KAI4868214.1"/>
    </source>
</evidence>
<dbReference type="Proteomes" id="UP001497700">
    <property type="component" value="Unassembled WGS sequence"/>
</dbReference>
<protein>
    <submittedName>
        <fullName evidence="1">Cytochrome P450</fullName>
    </submittedName>
</protein>
<name>A0ACB9ZAR3_9PEZI</name>